<dbReference type="InterPro" id="IPR049331">
    <property type="entry name" value="Top1B_N_bact"/>
</dbReference>
<protein>
    <submittedName>
        <fullName evidence="3">Topoisomerase I</fullName>
    </submittedName>
</protein>
<dbReference type="SUPFAM" id="SSF55869">
    <property type="entry name" value="DNA topoisomerase I domain"/>
    <property type="match status" value="1"/>
</dbReference>
<dbReference type="Pfam" id="PF01028">
    <property type="entry name" value="Topoisom_I"/>
    <property type="match status" value="1"/>
</dbReference>
<dbReference type="Gene3D" id="1.10.132.120">
    <property type="match status" value="1"/>
</dbReference>
<comment type="caution">
    <text evidence="3">The sequence shown here is derived from an EMBL/GenBank/DDBJ whole genome shotgun (WGS) entry which is preliminary data.</text>
</comment>
<gene>
    <name evidence="3" type="ORF">DC3_26600</name>
</gene>
<dbReference type="OrthoDB" id="9778962at2"/>
<evidence type="ECO:0000313" key="4">
    <source>
        <dbReference type="Proteomes" id="UP000321306"/>
    </source>
</evidence>
<sequence length="336" mass="38401">MTSITRELQDCYYRREGHSLDTFCYFLPDGEPLTEEEEIARLNALGIPPAYTDVFVSPDPEAALQAFGRDKAGRLQYRYHSDFMQKNAEEKWKRLGKFADALPLLRTESARDLKRSTLHPRKVLALMTRLLYIARFRVGSDCYVQQHKTYGLTTLLKRHVKVEGSTVEFKFKGKHSIWQHKVTTDQTLARNMVRLKELPGAFLFKAETEQGIVRLHSHDLNAYIREVMGPFTAKDFRTWGGTLLAAEFLAEVGLPQSERQARKNLTECVKVVAADLGNTPAVVRGHYISPKVFDVYLEGRILDDFKLRNQINSEAHLTESELALKRLLRAKTGASK</sequence>
<keyword evidence="4" id="KW-1185">Reference proteome</keyword>
<dbReference type="InterPro" id="IPR014711">
    <property type="entry name" value="TopoI_cat_a-hlx-sub_euk"/>
</dbReference>
<name>A0A511N2E3_DEIC1</name>
<keyword evidence="3" id="KW-0413">Isomerase</keyword>
<reference evidence="3 4" key="1">
    <citation type="submission" date="2019-07" db="EMBL/GenBank/DDBJ databases">
        <title>Whole genome shotgun sequence of Deinococcus cellulosilyticus NBRC 106333.</title>
        <authorList>
            <person name="Hosoyama A."/>
            <person name="Uohara A."/>
            <person name="Ohji S."/>
            <person name="Ichikawa N."/>
        </authorList>
    </citation>
    <scope>NUCLEOTIDE SEQUENCE [LARGE SCALE GENOMIC DNA]</scope>
    <source>
        <strain evidence="3 4">NBRC 106333</strain>
    </source>
</reference>
<dbReference type="Gene3D" id="3.30.66.10">
    <property type="entry name" value="DNA topoisomerase I domain"/>
    <property type="match status" value="1"/>
</dbReference>
<dbReference type="GO" id="GO:0003917">
    <property type="term" value="F:DNA topoisomerase type I (single strand cut, ATP-independent) activity"/>
    <property type="evidence" value="ECO:0007669"/>
    <property type="project" value="InterPro"/>
</dbReference>
<evidence type="ECO:0000313" key="3">
    <source>
        <dbReference type="EMBL" id="GEM47025.1"/>
    </source>
</evidence>
<dbReference type="InterPro" id="IPR035447">
    <property type="entry name" value="DNA_topo_I_N_sf"/>
</dbReference>
<evidence type="ECO:0000259" key="1">
    <source>
        <dbReference type="Pfam" id="PF01028"/>
    </source>
</evidence>
<dbReference type="Pfam" id="PF21338">
    <property type="entry name" value="Top1B_N_bact"/>
    <property type="match status" value="1"/>
</dbReference>
<evidence type="ECO:0000259" key="2">
    <source>
        <dbReference type="Pfam" id="PF21338"/>
    </source>
</evidence>
<dbReference type="EMBL" id="BJXB01000011">
    <property type="protein sequence ID" value="GEM47025.1"/>
    <property type="molecule type" value="Genomic_DNA"/>
</dbReference>
<organism evidence="3 4">
    <name type="scientific">Deinococcus cellulosilyticus (strain DSM 18568 / NBRC 106333 / KACC 11606 / 5516J-15)</name>
    <dbReference type="NCBI Taxonomy" id="1223518"/>
    <lineage>
        <taxon>Bacteria</taxon>
        <taxon>Thermotogati</taxon>
        <taxon>Deinococcota</taxon>
        <taxon>Deinococci</taxon>
        <taxon>Deinococcales</taxon>
        <taxon>Deinococcaceae</taxon>
        <taxon>Deinococcus</taxon>
    </lineage>
</organism>
<dbReference type="InterPro" id="IPR011010">
    <property type="entry name" value="DNA_brk_join_enz"/>
</dbReference>
<dbReference type="AlphaFoldDB" id="A0A511N2E3"/>
<dbReference type="SUPFAM" id="SSF56349">
    <property type="entry name" value="DNA breaking-rejoining enzymes"/>
    <property type="match status" value="1"/>
</dbReference>
<feature type="domain" description="DNA topoisomerase IB N-terminal" evidence="2">
    <location>
        <begin position="23"/>
        <end position="70"/>
    </location>
</feature>
<dbReference type="Gene3D" id="3.90.15.10">
    <property type="entry name" value="Topoisomerase I, Chain A, domain 3"/>
    <property type="match status" value="1"/>
</dbReference>
<dbReference type="GO" id="GO:0003677">
    <property type="term" value="F:DNA binding"/>
    <property type="evidence" value="ECO:0007669"/>
    <property type="project" value="InterPro"/>
</dbReference>
<dbReference type="GO" id="GO:0006265">
    <property type="term" value="P:DNA topological change"/>
    <property type="evidence" value="ECO:0007669"/>
    <property type="project" value="InterPro"/>
</dbReference>
<dbReference type="Proteomes" id="UP000321306">
    <property type="component" value="Unassembled WGS sequence"/>
</dbReference>
<dbReference type="RefSeq" id="WP_146884953.1">
    <property type="nucleotide sequence ID" value="NZ_BJXB01000011.1"/>
</dbReference>
<feature type="domain" description="DNA topoisomerase I catalytic core eukaryotic-type" evidence="1">
    <location>
        <begin position="81"/>
        <end position="286"/>
    </location>
</feature>
<accession>A0A511N2E3</accession>
<dbReference type="PROSITE" id="PS52038">
    <property type="entry name" value="TOPO_IB_2"/>
    <property type="match status" value="1"/>
</dbReference>
<proteinExistence type="predicted"/>
<dbReference type="InterPro" id="IPR013500">
    <property type="entry name" value="TopoI_cat_euk"/>
</dbReference>